<evidence type="ECO:0000259" key="1">
    <source>
        <dbReference type="Pfam" id="PF20241"/>
    </source>
</evidence>
<organism evidence="2 3">
    <name type="scientific">Eragrostis curvula</name>
    <name type="common">weeping love grass</name>
    <dbReference type="NCBI Taxonomy" id="38414"/>
    <lineage>
        <taxon>Eukaryota</taxon>
        <taxon>Viridiplantae</taxon>
        <taxon>Streptophyta</taxon>
        <taxon>Embryophyta</taxon>
        <taxon>Tracheophyta</taxon>
        <taxon>Spermatophyta</taxon>
        <taxon>Magnoliopsida</taxon>
        <taxon>Liliopsida</taxon>
        <taxon>Poales</taxon>
        <taxon>Poaceae</taxon>
        <taxon>PACMAD clade</taxon>
        <taxon>Chloridoideae</taxon>
        <taxon>Eragrostideae</taxon>
        <taxon>Eragrostidinae</taxon>
        <taxon>Eragrostis</taxon>
    </lineage>
</organism>
<reference evidence="2 3" key="1">
    <citation type="journal article" date="2019" name="Sci. Rep.">
        <title>A high-quality genome of Eragrostis curvula grass provides insights into Poaceae evolution and supports new strategies to enhance forage quality.</title>
        <authorList>
            <person name="Carballo J."/>
            <person name="Santos B.A.C.M."/>
            <person name="Zappacosta D."/>
            <person name="Garbus I."/>
            <person name="Selva J.P."/>
            <person name="Gallo C.A."/>
            <person name="Diaz A."/>
            <person name="Albertini E."/>
            <person name="Caccamo M."/>
            <person name="Echenique V."/>
        </authorList>
    </citation>
    <scope>NUCLEOTIDE SEQUENCE [LARGE SCALE GENOMIC DNA]</scope>
    <source>
        <strain evidence="3">cv. Victoria</strain>
        <tissue evidence="2">Leaf</tissue>
    </source>
</reference>
<dbReference type="InterPro" id="IPR046533">
    <property type="entry name" value="DUF6598"/>
</dbReference>
<feature type="non-terminal residue" evidence="2">
    <location>
        <position position="1"/>
    </location>
</feature>
<gene>
    <name evidence="2" type="ORF">EJB05_24907</name>
</gene>
<proteinExistence type="predicted"/>
<sequence>FTHGARNVASSIGVTGKELMKPYRSIPSAKDLIAPYRNDCHARGKEDVRRGSFNIVYGDKDARRTTLDVTDGKHDTTGETVGITGCEQSSEAKESWDSAINCYPIDDVPPMDIIPNSSHCDGSIYKGTNSWKRIYRIANRNETRLEAMMLSKPTNCYMDNGICMSHTTRHMLQIFSLKLSKTPVGCGSIELYGYIAVRDNLDPLVNYIVNFSRDHPVIIEQGSLLKMAGPKRGIELVDTLLIEYDMKIKIGEQEKDDLQLIDGVSIIDYMETCNCSAFTCRIHGDCGDIDITAACLNDAVEATVEVLVSEVRGSFNMLLDCFSSGSDEELWLFDGAICEPCGLNRSVVAVVFDAQVDLKFKLSTNSSGLAEYCCSFNSNMHGHDTQEIKTDLGSILVNVTWSTLPAGLKGYI</sequence>
<dbReference type="Gramene" id="TVU33122">
    <property type="protein sequence ID" value="TVU33122"/>
    <property type="gene ID" value="EJB05_24907"/>
</dbReference>
<dbReference type="Proteomes" id="UP000324897">
    <property type="component" value="Chromosome 1"/>
</dbReference>
<keyword evidence="3" id="KW-1185">Reference proteome</keyword>
<comment type="caution">
    <text evidence="2">The sequence shown here is derived from an EMBL/GenBank/DDBJ whole genome shotgun (WGS) entry which is preliminary data.</text>
</comment>
<dbReference type="EMBL" id="RWGY01000011">
    <property type="protein sequence ID" value="TVU33122.1"/>
    <property type="molecule type" value="Genomic_DNA"/>
</dbReference>
<dbReference type="AlphaFoldDB" id="A0A5J9VA44"/>
<dbReference type="Pfam" id="PF20241">
    <property type="entry name" value="DUF6598"/>
    <property type="match status" value="1"/>
</dbReference>
<evidence type="ECO:0000313" key="3">
    <source>
        <dbReference type="Proteomes" id="UP000324897"/>
    </source>
</evidence>
<dbReference type="OrthoDB" id="673623at2759"/>
<protein>
    <recommendedName>
        <fullName evidence="1">DUF6598 domain-containing protein</fullName>
    </recommendedName>
</protein>
<dbReference type="PANTHER" id="PTHR33065:SF176">
    <property type="entry name" value="DUF6598 DOMAIN-CONTAINING PROTEIN"/>
    <property type="match status" value="1"/>
</dbReference>
<dbReference type="PANTHER" id="PTHR33065">
    <property type="entry name" value="OS07G0486400 PROTEIN"/>
    <property type="match status" value="1"/>
</dbReference>
<name>A0A5J9VA44_9POAL</name>
<evidence type="ECO:0000313" key="2">
    <source>
        <dbReference type="EMBL" id="TVU33122.1"/>
    </source>
</evidence>
<feature type="domain" description="DUF6598" evidence="1">
    <location>
        <begin position="171"/>
        <end position="399"/>
    </location>
</feature>
<accession>A0A5J9VA44</accession>